<evidence type="ECO:0000313" key="8">
    <source>
        <dbReference type="Proteomes" id="UP000183995"/>
    </source>
</evidence>
<keyword evidence="8" id="KW-1185">Reference proteome</keyword>
<evidence type="ECO:0000256" key="5">
    <source>
        <dbReference type="ARBA" id="ARBA00047754"/>
    </source>
</evidence>
<feature type="domain" description="TSCPD" evidence="6">
    <location>
        <begin position="5"/>
        <end position="79"/>
    </location>
</feature>
<reference evidence="7 8" key="1">
    <citation type="submission" date="2016-11" db="EMBL/GenBank/DDBJ databases">
        <authorList>
            <person name="Jaros S."/>
            <person name="Januszkiewicz K."/>
            <person name="Wedrychowicz H."/>
        </authorList>
    </citation>
    <scope>NUCLEOTIDE SEQUENCE [LARGE SCALE GENOMIC DNA]</scope>
    <source>
        <strain evidence="7 8">DSM 10068</strain>
    </source>
</reference>
<dbReference type="AlphaFoldDB" id="A0A1M5Y5F2"/>
<dbReference type="NCBIfam" id="TIGR03905">
    <property type="entry name" value="TIGR03905_4_Cys"/>
    <property type="match status" value="1"/>
</dbReference>
<evidence type="ECO:0000256" key="1">
    <source>
        <dbReference type="ARBA" id="ARBA00007405"/>
    </source>
</evidence>
<dbReference type="EC" id="1.17.4.1" evidence="2"/>
<dbReference type="RefSeq" id="WP_073078930.1">
    <property type="nucleotide sequence ID" value="NZ_FQXV01000007.1"/>
</dbReference>
<comment type="catalytic activity">
    <reaction evidence="5">
        <text>a 2'-deoxyribonucleoside 5'-diphosphate + [thioredoxin]-disulfide + H2O = a ribonucleoside 5'-diphosphate + [thioredoxin]-dithiol</text>
        <dbReference type="Rhea" id="RHEA:23252"/>
        <dbReference type="Rhea" id="RHEA-COMP:10698"/>
        <dbReference type="Rhea" id="RHEA-COMP:10700"/>
        <dbReference type="ChEBI" id="CHEBI:15377"/>
        <dbReference type="ChEBI" id="CHEBI:29950"/>
        <dbReference type="ChEBI" id="CHEBI:50058"/>
        <dbReference type="ChEBI" id="CHEBI:57930"/>
        <dbReference type="ChEBI" id="CHEBI:73316"/>
        <dbReference type="EC" id="1.17.4.1"/>
    </reaction>
</comment>
<gene>
    <name evidence="7" type="ORF">SAMN02745823_02248</name>
</gene>
<keyword evidence="3" id="KW-0237">DNA synthesis</keyword>
<evidence type="ECO:0000313" key="7">
    <source>
        <dbReference type="EMBL" id="SHI07321.1"/>
    </source>
</evidence>
<evidence type="ECO:0000256" key="4">
    <source>
        <dbReference type="ARBA" id="ARBA00022741"/>
    </source>
</evidence>
<dbReference type="Proteomes" id="UP000183995">
    <property type="component" value="Unassembled WGS sequence"/>
</dbReference>
<organism evidence="7 8">
    <name type="scientific">Sporobacter termitidis DSM 10068</name>
    <dbReference type="NCBI Taxonomy" id="1123282"/>
    <lineage>
        <taxon>Bacteria</taxon>
        <taxon>Bacillati</taxon>
        <taxon>Bacillota</taxon>
        <taxon>Clostridia</taxon>
        <taxon>Eubacteriales</taxon>
        <taxon>Oscillospiraceae</taxon>
        <taxon>Sporobacter</taxon>
    </lineage>
</organism>
<dbReference type="InterPro" id="IPR023806">
    <property type="entry name" value="CHP03905"/>
</dbReference>
<accession>A0A1M5Y5F2</accession>
<dbReference type="GO" id="GO:0004748">
    <property type="term" value="F:ribonucleoside-diphosphate reductase activity, thioredoxin disulfide as acceptor"/>
    <property type="evidence" value="ECO:0007669"/>
    <property type="project" value="UniProtKB-EC"/>
</dbReference>
<protein>
    <recommendedName>
        <fullName evidence="2">ribonucleoside-diphosphate reductase</fullName>
        <ecNumber evidence="2">1.17.4.1</ecNumber>
    </recommendedName>
</protein>
<keyword evidence="4" id="KW-0547">Nucleotide-binding</keyword>
<proteinExistence type="inferred from homology"/>
<dbReference type="GO" id="GO:0000166">
    <property type="term" value="F:nucleotide binding"/>
    <property type="evidence" value="ECO:0007669"/>
    <property type="project" value="UniProtKB-KW"/>
</dbReference>
<dbReference type="OrthoDB" id="9801525at2"/>
<evidence type="ECO:0000256" key="2">
    <source>
        <dbReference type="ARBA" id="ARBA00012274"/>
    </source>
</evidence>
<evidence type="ECO:0000259" key="6">
    <source>
        <dbReference type="Pfam" id="PF12637"/>
    </source>
</evidence>
<dbReference type="EMBL" id="FQXV01000007">
    <property type="protein sequence ID" value="SHI07321.1"/>
    <property type="molecule type" value="Genomic_DNA"/>
</dbReference>
<evidence type="ECO:0000256" key="3">
    <source>
        <dbReference type="ARBA" id="ARBA00022634"/>
    </source>
</evidence>
<dbReference type="Pfam" id="PF12637">
    <property type="entry name" value="TSCPD"/>
    <property type="match status" value="1"/>
</dbReference>
<comment type="similarity">
    <text evidence="1">Belongs to the ribonucleoside diphosphate reductase class-2 family.</text>
</comment>
<dbReference type="InterPro" id="IPR024434">
    <property type="entry name" value="TSCPD_dom"/>
</dbReference>
<dbReference type="STRING" id="1123282.SAMN02745823_02248"/>
<name>A0A1M5Y5F2_9FIRM</name>
<sequence length="82" mass="8745">MKKTYYTKGTCASQIDIDIEDGIIRSAEFHGGCDGNLQGISHLVVGMDAARAKELLSGIRCGRKSTSCPDQLAKAIEMALGQ</sequence>
<dbReference type="GO" id="GO:0071897">
    <property type="term" value="P:DNA biosynthetic process"/>
    <property type="evidence" value="ECO:0007669"/>
    <property type="project" value="UniProtKB-KW"/>
</dbReference>